<proteinExistence type="predicted"/>
<dbReference type="EMBL" id="MHVL01000038">
    <property type="protein sequence ID" value="OHA92750.1"/>
    <property type="molecule type" value="Genomic_DNA"/>
</dbReference>
<evidence type="ECO:0000313" key="1">
    <source>
        <dbReference type="EMBL" id="OHA92750.1"/>
    </source>
</evidence>
<dbReference type="AlphaFoldDB" id="A0A1G2T651"/>
<gene>
    <name evidence="1" type="ORF">A2W58_03170</name>
</gene>
<reference evidence="1 2" key="1">
    <citation type="journal article" date="2016" name="Nat. Commun.">
        <title>Thousands of microbial genomes shed light on interconnected biogeochemical processes in an aquifer system.</title>
        <authorList>
            <person name="Anantharaman K."/>
            <person name="Brown C.T."/>
            <person name="Hug L.A."/>
            <person name="Sharon I."/>
            <person name="Castelle C.J."/>
            <person name="Probst A.J."/>
            <person name="Thomas B.C."/>
            <person name="Singh A."/>
            <person name="Wilkins M.J."/>
            <person name="Karaoz U."/>
            <person name="Brodie E.L."/>
            <person name="Williams K.H."/>
            <person name="Hubbard S.S."/>
            <person name="Banfield J.F."/>
        </authorList>
    </citation>
    <scope>NUCLEOTIDE SEQUENCE [LARGE SCALE GENOMIC DNA]</scope>
</reference>
<name>A0A1G2T651_9BACT</name>
<organism evidence="1 2">
    <name type="scientific">Candidatus Zambryskibacteria bacterium RIFCSPHIGHO2_02_38_10.5</name>
    <dbReference type="NCBI Taxonomy" id="1802742"/>
    <lineage>
        <taxon>Bacteria</taxon>
        <taxon>Candidatus Zambryskiibacteriota</taxon>
    </lineage>
</organism>
<evidence type="ECO:0000313" key="2">
    <source>
        <dbReference type="Proteomes" id="UP000179264"/>
    </source>
</evidence>
<accession>A0A1G2T651</accession>
<protein>
    <submittedName>
        <fullName evidence="1">Uncharacterized protein</fullName>
    </submittedName>
</protein>
<comment type="caution">
    <text evidence="1">The sequence shown here is derived from an EMBL/GenBank/DDBJ whole genome shotgun (WGS) entry which is preliminary data.</text>
</comment>
<sequence>MRKIFKIFAGNKVSPQDISDKKVERIKKPRAPKVARTGEKLSSKQWEYLENLPCWNFFEWKKLYVMKKHYPRPVTPDQFREEFGSEGLWVQSSFININQKLKDLRLPYRISAVDGSFQVFVVAPVS</sequence>
<dbReference type="Proteomes" id="UP000179264">
    <property type="component" value="Unassembled WGS sequence"/>
</dbReference>